<dbReference type="OMA" id="WNVYKAD"/>
<feature type="region of interest" description="Disordered" evidence="1">
    <location>
        <begin position="1"/>
        <end position="127"/>
    </location>
</feature>
<accession>A0A0D2LMM7</accession>
<reference evidence="3" key="1">
    <citation type="submission" date="2014-04" db="EMBL/GenBank/DDBJ databases">
        <title>Evolutionary Origins and Diversification of the Mycorrhizal Mutualists.</title>
        <authorList>
            <consortium name="DOE Joint Genome Institute"/>
            <consortium name="Mycorrhizal Genomics Consortium"/>
            <person name="Kohler A."/>
            <person name="Kuo A."/>
            <person name="Nagy L.G."/>
            <person name="Floudas D."/>
            <person name="Copeland A."/>
            <person name="Barry K.W."/>
            <person name="Cichocki N."/>
            <person name="Veneault-Fourrey C."/>
            <person name="LaButti K."/>
            <person name="Lindquist E.A."/>
            <person name="Lipzen A."/>
            <person name="Lundell T."/>
            <person name="Morin E."/>
            <person name="Murat C."/>
            <person name="Riley R."/>
            <person name="Ohm R."/>
            <person name="Sun H."/>
            <person name="Tunlid A."/>
            <person name="Henrissat B."/>
            <person name="Grigoriev I.V."/>
            <person name="Hibbett D.S."/>
            <person name="Martin F."/>
        </authorList>
    </citation>
    <scope>NUCLEOTIDE SEQUENCE [LARGE SCALE GENOMIC DNA]</scope>
    <source>
        <strain evidence="3">FD-334 SS-4</strain>
    </source>
</reference>
<keyword evidence="3" id="KW-1185">Reference proteome</keyword>
<evidence type="ECO:0000313" key="2">
    <source>
        <dbReference type="EMBL" id="KJA29277.1"/>
    </source>
</evidence>
<dbReference type="InterPro" id="IPR013885">
    <property type="entry name" value="DUF1764_euk"/>
</dbReference>
<dbReference type="PANTHER" id="PTHR34066">
    <property type="entry name" value="GROWTH FACTOR 2"/>
    <property type="match status" value="1"/>
</dbReference>
<dbReference type="PANTHER" id="PTHR34066:SF1">
    <property type="entry name" value="DUF1764 FAMILY PROTEIN"/>
    <property type="match status" value="1"/>
</dbReference>
<proteinExistence type="predicted"/>
<evidence type="ECO:0000313" key="3">
    <source>
        <dbReference type="Proteomes" id="UP000054270"/>
    </source>
</evidence>
<feature type="compositionally biased region" description="Basic and acidic residues" evidence="1">
    <location>
        <begin position="106"/>
        <end position="127"/>
    </location>
</feature>
<protein>
    <submittedName>
        <fullName evidence="2">Uncharacterized protein</fullName>
    </submittedName>
</protein>
<name>A0A0D2LMM7_HYPSF</name>
<sequence length="205" mass="22506">MSEIDDIFSGKAKGKAPAPTGKAVSSTNPSPNKDKKKQKKKKKKTAPAPHADVPTDVAPIASSSKKRPAPETVVDTSRHLLAPAKRRKVDPVRDDSKVSSTRPKKGIVDPDTLFKDSRGTSDRRKTEEGWSVYKEDELGIGDEGGGEQLCVPSFSYSTAAFNQTHHYVLLIVTVVFKILEQYISFCRRPTVLFHDLAYTALSKPL</sequence>
<organism evidence="2 3">
    <name type="scientific">Hypholoma sublateritium (strain FD-334 SS-4)</name>
    <dbReference type="NCBI Taxonomy" id="945553"/>
    <lineage>
        <taxon>Eukaryota</taxon>
        <taxon>Fungi</taxon>
        <taxon>Dikarya</taxon>
        <taxon>Basidiomycota</taxon>
        <taxon>Agaricomycotina</taxon>
        <taxon>Agaricomycetes</taxon>
        <taxon>Agaricomycetidae</taxon>
        <taxon>Agaricales</taxon>
        <taxon>Agaricineae</taxon>
        <taxon>Strophariaceae</taxon>
        <taxon>Hypholoma</taxon>
    </lineage>
</organism>
<dbReference type="EMBL" id="KN817519">
    <property type="protein sequence ID" value="KJA29277.1"/>
    <property type="molecule type" value="Genomic_DNA"/>
</dbReference>
<dbReference type="Pfam" id="PF08576">
    <property type="entry name" value="DUF1764"/>
    <property type="match status" value="1"/>
</dbReference>
<evidence type="ECO:0000256" key="1">
    <source>
        <dbReference type="SAM" id="MobiDB-lite"/>
    </source>
</evidence>
<gene>
    <name evidence="2" type="ORF">HYPSUDRAFT_211173</name>
</gene>
<feature type="compositionally biased region" description="Basic residues" evidence="1">
    <location>
        <begin position="34"/>
        <end position="45"/>
    </location>
</feature>
<dbReference type="AlphaFoldDB" id="A0A0D2LMM7"/>
<dbReference type="Proteomes" id="UP000054270">
    <property type="component" value="Unassembled WGS sequence"/>
</dbReference>
<dbReference type="OrthoDB" id="20835at2759"/>